<accession>A0ABN3WVM5</accession>
<protein>
    <recommendedName>
        <fullName evidence="3">Secreted protein</fullName>
    </recommendedName>
</protein>
<dbReference type="RefSeq" id="WP_344491591.1">
    <property type="nucleotide sequence ID" value="NZ_BAAAUD010000013.1"/>
</dbReference>
<evidence type="ECO:0000313" key="1">
    <source>
        <dbReference type="EMBL" id="GAA2928579.1"/>
    </source>
</evidence>
<dbReference type="EMBL" id="BAAAUD010000013">
    <property type="protein sequence ID" value="GAA2928579.1"/>
    <property type="molecule type" value="Genomic_DNA"/>
</dbReference>
<proteinExistence type="predicted"/>
<comment type="caution">
    <text evidence="1">The sequence shown here is derived from an EMBL/GenBank/DDBJ whole genome shotgun (WGS) entry which is preliminary data.</text>
</comment>
<evidence type="ECO:0008006" key="3">
    <source>
        <dbReference type="Google" id="ProtNLM"/>
    </source>
</evidence>
<keyword evidence="2" id="KW-1185">Reference proteome</keyword>
<evidence type="ECO:0000313" key="2">
    <source>
        <dbReference type="Proteomes" id="UP001500403"/>
    </source>
</evidence>
<organism evidence="1 2">
    <name type="scientific">Streptomyces enissocaesilis</name>
    <dbReference type="NCBI Taxonomy" id="332589"/>
    <lineage>
        <taxon>Bacteria</taxon>
        <taxon>Bacillati</taxon>
        <taxon>Actinomycetota</taxon>
        <taxon>Actinomycetes</taxon>
        <taxon>Kitasatosporales</taxon>
        <taxon>Streptomycetaceae</taxon>
        <taxon>Streptomyces</taxon>
        <taxon>Streptomyces rochei group</taxon>
    </lineage>
</organism>
<name>A0ABN3WVM5_9ACTN</name>
<dbReference type="Proteomes" id="UP001500403">
    <property type="component" value="Unassembled WGS sequence"/>
</dbReference>
<sequence length="140" mass="14096">MGGLRQPRTGRAGRTTRPMVLLSAVATLFAALFVCLSTGAGPGSEPGERHGTTAVGVAVPVAAVAAAPAQDGHAYLCPYDSQPCGAFPHLSPAVLTVPPPAVAVATEPQHVAPRAATDPVRGAGALPRAPGRHVLQVMRT</sequence>
<gene>
    <name evidence="1" type="ORF">GCM10010446_11340</name>
</gene>
<reference evidence="1 2" key="1">
    <citation type="journal article" date="2019" name="Int. J. Syst. Evol. Microbiol.">
        <title>The Global Catalogue of Microorganisms (GCM) 10K type strain sequencing project: providing services to taxonomists for standard genome sequencing and annotation.</title>
        <authorList>
            <consortium name="The Broad Institute Genomics Platform"/>
            <consortium name="The Broad Institute Genome Sequencing Center for Infectious Disease"/>
            <person name="Wu L."/>
            <person name="Ma J."/>
        </authorList>
    </citation>
    <scope>NUCLEOTIDE SEQUENCE [LARGE SCALE GENOMIC DNA]</scope>
    <source>
        <strain evidence="1 2">JCM 9088</strain>
    </source>
</reference>